<dbReference type="EMBL" id="JAPZBU010000012">
    <property type="protein sequence ID" value="KAJ5376108.1"/>
    <property type="molecule type" value="Genomic_DNA"/>
</dbReference>
<protein>
    <submittedName>
        <fullName evidence="2">Uncharacterized protein</fullName>
    </submittedName>
</protein>
<name>A0A9W9SH68_9EURO</name>
<comment type="caution">
    <text evidence="2">The sequence shown here is derived from an EMBL/GenBank/DDBJ whole genome shotgun (WGS) entry which is preliminary data.</text>
</comment>
<dbReference type="Proteomes" id="UP001147747">
    <property type="component" value="Unassembled WGS sequence"/>
</dbReference>
<proteinExistence type="predicted"/>
<gene>
    <name evidence="2" type="ORF">N7509_012994</name>
</gene>
<feature type="region of interest" description="Disordered" evidence="1">
    <location>
        <begin position="1"/>
        <end position="29"/>
    </location>
</feature>
<evidence type="ECO:0000313" key="3">
    <source>
        <dbReference type="Proteomes" id="UP001147747"/>
    </source>
</evidence>
<reference evidence="2" key="1">
    <citation type="submission" date="2022-12" db="EMBL/GenBank/DDBJ databases">
        <authorList>
            <person name="Petersen C."/>
        </authorList>
    </citation>
    <scope>NUCLEOTIDE SEQUENCE</scope>
    <source>
        <strain evidence="2">IBT 29677</strain>
    </source>
</reference>
<feature type="compositionally biased region" description="Low complexity" evidence="1">
    <location>
        <begin position="14"/>
        <end position="27"/>
    </location>
</feature>
<accession>A0A9W9SH68</accession>
<sequence length="70" mass="7580">MVFASTSAPEDASETPVTKSTPTTTESLPAGILRYAHRLRFMTTTAAEMATLDVRPALAYRTRTFSSAPE</sequence>
<evidence type="ECO:0000256" key="1">
    <source>
        <dbReference type="SAM" id="MobiDB-lite"/>
    </source>
</evidence>
<dbReference type="GeneID" id="81376611"/>
<reference evidence="2" key="2">
    <citation type="journal article" date="2023" name="IMA Fungus">
        <title>Comparative genomic study of the Penicillium genus elucidates a diverse pangenome and 15 lateral gene transfer events.</title>
        <authorList>
            <person name="Petersen C."/>
            <person name="Sorensen T."/>
            <person name="Nielsen M.R."/>
            <person name="Sondergaard T.E."/>
            <person name="Sorensen J.L."/>
            <person name="Fitzpatrick D.A."/>
            <person name="Frisvad J.C."/>
            <person name="Nielsen K.L."/>
        </authorList>
    </citation>
    <scope>NUCLEOTIDE SEQUENCE</scope>
    <source>
        <strain evidence="2">IBT 29677</strain>
    </source>
</reference>
<dbReference type="AlphaFoldDB" id="A0A9W9SH68"/>
<evidence type="ECO:0000313" key="2">
    <source>
        <dbReference type="EMBL" id="KAJ5376108.1"/>
    </source>
</evidence>
<dbReference type="RefSeq" id="XP_056481138.1">
    <property type="nucleotide sequence ID" value="XM_056637631.1"/>
</dbReference>
<organism evidence="2 3">
    <name type="scientific">Penicillium cosmopolitanum</name>
    <dbReference type="NCBI Taxonomy" id="1131564"/>
    <lineage>
        <taxon>Eukaryota</taxon>
        <taxon>Fungi</taxon>
        <taxon>Dikarya</taxon>
        <taxon>Ascomycota</taxon>
        <taxon>Pezizomycotina</taxon>
        <taxon>Eurotiomycetes</taxon>
        <taxon>Eurotiomycetidae</taxon>
        <taxon>Eurotiales</taxon>
        <taxon>Aspergillaceae</taxon>
        <taxon>Penicillium</taxon>
    </lineage>
</organism>
<keyword evidence="3" id="KW-1185">Reference proteome</keyword>